<dbReference type="SUPFAM" id="SSF54928">
    <property type="entry name" value="RNA-binding domain, RBD"/>
    <property type="match status" value="2"/>
</dbReference>
<feature type="compositionally biased region" description="Basic and acidic residues" evidence="2">
    <location>
        <begin position="82"/>
        <end position="94"/>
    </location>
</feature>
<dbReference type="CDD" id="cd12232">
    <property type="entry name" value="RRM3_U2AF65"/>
    <property type="match status" value="1"/>
</dbReference>
<dbReference type="CDD" id="cd12231">
    <property type="entry name" value="RRM2_U2AF65"/>
    <property type="match status" value="1"/>
</dbReference>
<dbReference type="PANTHER" id="PTHR39461">
    <property type="entry name" value="LEA DOMAIN PROTEIN (AFU_ORTHOLOGUE AFUA_8G04920)"/>
    <property type="match status" value="1"/>
</dbReference>
<dbReference type="PANTHER" id="PTHR39461:SF1">
    <property type="entry name" value="LEA DOMAIN PROTEIN (AFU_ORTHOLOGUE AFUA_8G04920)"/>
    <property type="match status" value="1"/>
</dbReference>
<dbReference type="SMART" id="SM00360">
    <property type="entry name" value="RRM"/>
    <property type="match status" value="3"/>
</dbReference>
<feature type="region of interest" description="Disordered" evidence="2">
    <location>
        <begin position="539"/>
        <end position="743"/>
    </location>
</feature>
<dbReference type="FunFam" id="3.30.70.330:FF:000097">
    <property type="entry name" value="U2 snRNP auxiliary factor large subunit"/>
    <property type="match status" value="1"/>
</dbReference>
<feature type="domain" description="RRM" evidence="3">
    <location>
        <begin position="1048"/>
        <end position="1139"/>
    </location>
</feature>
<keyword evidence="1" id="KW-0694">RNA-binding</keyword>
<evidence type="ECO:0000256" key="2">
    <source>
        <dbReference type="SAM" id="MobiDB-lite"/>
    </source>
</evidence>
<sequence>MAPSPAAGKQASNAPKTPTKLDRKPGATPKKLQSASRNASGNTPSTPKAAGSKKPDTDSPSLPPRPDATDKAQDTADSTQDQGKDSAQDPKAQAEDAAEPAQTEMKDSDDEGPMDKVSADKPEEDLKEAAPEPVQDDEDAVGGATEHAQETAEEAGDEADNIPDDTGHKVDGQGQIWDSAGNVVGRCELSYGDTKEEGPFAGFEGLQIQKDGTVTTAAGDIVGRIIEGDIKKLMGHTVDEDGDVVDRNGNSLGKAERWEPEEKERIANPMSGMRVNREGEVRDQNGDLVGRLTMGDLGHCVGQEIDDAGNVVDIDGNKIGEVTLLENIADDYEGPTEEELAEAAKREEEREIAEKMNTICTQTLERVQPICKQIKDYMDKADRTPREELDEDELVDNVKPLIEEAGRHLQECNGSLRGLDPDGHIAAQAKGRAGTKEATPEEVRLSENLKELTSTVVTTVDDAKKKLNDMPHAKKKLNPLWGLMTQPLVQILAAVGLLLAGVLGLVGQLLNGLGLGGLTNGLLGGLGINKLMESFGLGGGKDKKKKGGSALSNVPLVGGMLGDTGRLASSREPHSGRDDRRRDRDGDGGGGGGGGGDRRDTRRRSRSPGHRGGARREYPEVDTYSSGRDYRERDRGEREDRYGGGGRGERRDRGDRGDWDRGEQRRNARRDDDGGDDRRRDRRGGRDLMDDRRRPREEHGGREKPEDRGRDRDDMRQLERQARQKSGSPPAKKEREPTPDLTDVVSVLERKRRLTQWDIKPPGYENVTAEQAKLSGMFPLPGAPRAQPMDPSKLQAFMNQPGNQAAKTALKPSTARQSKRLFVFNLPASATDNSVNDFFNLQLNGLNVTKGQDPCISAQVSQDRSFALLEFKTAEDATNGMALDGINMEPEAMDTSNGTSNGSAQGLKIQRPKDYIVPAITDETESETGVLSNIVPDTQNKISITHIPVYLAEEQVQELLVSFGELKSFVLVTDTASGQNRGIAFCEYIDAAGATDIAVESLNGMELGDSMLKVQRASIGIQQVGGEMSVNVMSLMAGTTSKDMEAGRVLCLMNMITPEELMDAEEADEILMDVKEECAKYGTLLDVKMPRPNSGSRSGNGIGKIYIKYEKAESAQKALAALAGRKFADRTVVATFYGEEYFDVGAW</sequence>
<feature type="domain" description="RRM" evidence="3">
    <location>
        <begin position="819"/>
        <end position="914"/>
    </location>
</feature>
<dbReference type="InterPro" id="IPR003954">
    <property type="entry name" value="RRM_euk-type"/>
</dbReference>
<dbReference type="EMBL" id="JAUJLE010000002">
    <property type="protein sequence ID" value="KAK1015509.1"/>
    <property type="molecule type" value="Genomic_DNA"/>
</dbReference>
<comment type="caution">
    <text evidence="4">The sequence shown here is derived from an EMBL/GenBank/DDBJ whole genome shotgun (WGS) entry which is preliminary data.</text>
</comment>
<accession>A0AAN6R180</accession>
<dbReference type="InterPro" id="IPR006529">
    <property type="entry name" value="U2AF_lg"/>
</dbReference>
<evidence type="ECO:0000313" key="4">
    <source>
        <dbReference type="EMBL" id="KAK1015509.1"/>
    </source>
</evidence>
<dbReference type="InterPro" id="IPR022124">
    <property type="entry name" value="DUF3659"/>
</dbReference>
<dbReference type="InterPro" id="IPR054256">
    <property type="entry name" value="DUF6987"/>
</dbReference>
<dbReference type="GO" id="GO:0005634">
    <property type="term" value="C:nucleus"/>
    <property type="evidence" value="ECO:0007669"/>
    <property type="project" value="InterPro"/>
</dbReference>
<dbReference type="Pfam" id="PF12396">
    <property type="entry name" value="DUF3659"/>
    <property type="match status" value="3"/>
</dbReference>
<dbReference type="InterPro" id="IPR012677">
    <property type="entry name" value="Nucleotide-bd_a/b_plait_sf"/>
</dbReference>
<dbReference type="InterPro" id="IPR035979">
    <property type="entry name" value="RBD_domain_sf"/>
</dbReference>
<dbReference type="InterPro" id="IPR000504">
    <property type="entry name" value="RRM_dom"/>
</dbReference>
<dbReference type="SMART" id="SM00361">
    <property type="entry name" value="RRM_1"/>
    <property type="match status" value="1"/>
</dbReference>
<dbReference type="GO" id="GO:0003723">
    <property type="term" value="F:RNA binding"/>
    <property type="evidence" value="ECO:0007669"/>
    <property type="project" value="UniProtKB-UniRule"/>
</dbReference>
<dbReference type="Pfam" id="PF22485">
    <property type="entry name" value="DUF6987"/>
    <property type="match status" value="1"/>
</dbReference>
<feature type="compositionally biased region" description="Basic residues" evidence="2">
    <location>
        <begin position="601"/>
        <end position="613"/>
    </location>
</feature>
<dbReference type="Pfam" id="PF00076">
    <property type="entry name" value="RRM_1"/>
    <property type="match status" value="2"/>
</dbReference>
<feature type="domain" description="RRM" evidence="3">
    <location>
        <begin position="940"/>
        <end position="1019"/>
    </location>
</feature>
<dbReference type="Gene3D" id="3.30.70.330">
    <property type="match status" value="3"/>
</dbReference>
<organism evidence="4 5">
    <name type="scientific">Friedmanniomyces endolithicus</name>
    <dbReference type="NCBI Taxonomy" id="329885"/>
    <lineage>
        <taxon>Eukaryota</taxon>
        <taxon>Fungi</taxon>
        <taxon>Dikarya</taxon>
        <taxon>Ascomycota</taxon>
        <taxon>Pezizomycotina</taxon>
        <taxon>Dothideomycetes</taxon>
        <taxon>Dothideomycetidae</taxon>
        <taxon>Mycosphaerellales</taxon>
        <taxon>Teratosphaeriaceae</taxon>
        <taxon>Friedmanniomyces</taxon>
    </lineage>
</organism>
<protein>
    <recommendedName>
        <fullName evidence="3">RRM domain-containing protein</fullName>
    </recommendedName>
</protein>
<feature type="region of interest" description="Disordered" evidence="2">
    <location>
        <begin position="1"/>
        <end position="169"/>
    </location>
</feature>
<evidence type="ECO:0000256" key="1">
    <source>
        <dbReference type="PROSITE-ProRule" id="PRU00176"/>
    </source>
</evidence>
<evidence type="ECO:0000259" key="3">
    <source>
        <dbReference type="PROSITE" id="PS50102"/>
    </source>
</evidence>
<feature type="compositionally biased region" description="Basic and acidic residues" evidence="2">
    <location>
        <begin position="569"/>
        <end position="587"/>
    </location>
</feature>
<feature type="region of interest" description="Disordered" evidence="2">
    <location>
        <begin position="242"/>
        <end position="261"/>
    </location>
</feature>
<proteinExistence type="predicted"/>
<gene>
    <name evidence="4" type="ORF">LTR91_000534</name>
</gene>
<dbReference type="NCBIfam" id="TIGR01642">
    <property type="entry name" value="U2AF_lg"/>
    <property type="match status" value="1"/>
</dbReference>
<dbReference type="AlphaFoldDB" id="A0AAN6R180"/>
<evidence type="ECO:0000313" key="5">
    <source>
        <dbReference type="Proteomes" id="UP001175353"/>
    </source>
</evidence>
<feature type="compositionally biased region" description="Acidic residues" evidence="2">
    <location>
        <begin position="151"/>
        <end position="163"/>
    </location>
</feature>
<reference evidence="4" key="1">
    <citation type="submission" date="2023-06" db="EMBL/GenBank/DDBJ databases">
        <title>Black Yeasts Isolated from many extreme environments.</title>
        <authorList>
            <person name="Coleine C."/>
            <person name="Stajich J.E."/>
            <person name="Selbmann L."/>
        </authorList>
    </citation>
    <scope>NUCLEOTIDE SEQUENCE</scope>
    <source>
        <strain evidence="4">CCFEE 5200</strain>
    </source>
</reference>
<keyword evidence="5" id="KW-1185">Reference proteome</keyword>
<name>A0AAN6R180_9PEZI</name>
<dbReference type="GO" id="GO:0006397">
    <property type="term" value="P:mRNA processing"/>
    <property type="evidence" value="ECO:0007669"/>
    <property type="project" value="InterPro"/>
</dbReference>
<feature type="compositionally biased region" description="Basic and acidic residues" evidence="2">
    <location>
        <begin position="628"/>
        <end position="722"/>
    </location>
</feature>
<dbReference type="PROSITE" id="PS50102">
    <property type="entry name" value="RRM"/>
    <property type="match status" value="3"/>
</dbReference>
<dbReference type="Proteomes" id="UP001175353">
    <property type="component" value="Unassembled WGS sequence"/>
</dbReference>
<feature type="compositionally biased region" description="Polar residues" evidence="2">
    <location>
        <begin position="31"/>
        <end position="46"/>
    </location>
</feature>